<proteinExistence type="predicted"/>
<dbReference type="PANTHER" id="PTHR34282:SF1">
    <property type="entry name" value="DUF3741 DOMAIN-CONTAINING PROTEIN"/>
    <property type="match status" value="1"/>
</dbReference>
<feature type="compositionally biased region" description="Polar residues" evidence="1">
    <location>
        <begin position="675"/>
        <end position="687"/>
    </location>
</feature>
<sequence>MAMKSDFAQKLLHDLRLKKERMAASQNTMARDGQRNAGQTYRGTQKTKGPEPVRPNAANSRRRASGNARLPTNNENSNQLVQYKSGQSSGQRVDLPMAILLALQNSGKHGEGNFSGSNPMLQFLQQIGKKSFDTGKMAGYSSLTKHHSSTSQFPTFSNLHVNEVSKGVQNLNHILRACSNGLNIDKYSIEVGKELLKGATDLEESLRMLVNLQEASEYMIKPQRKSRITLLEEEDSDDAKNGTTVQQKQLDLPRFSFDKPSRNSHGFVTKTDSNQRLIELTYHARSSSFSNNQTSNSNTEPHKRSSSWSSNFRTPTDSEQKSHSNSSQASVEKGRMSSIIAKLMGLEEIPERVPSQIRQKESGMRNGEGMGLKITYLTTKNAEIKTKKSDRQETVSKKYNVLKQDRNVSETKNKSFSHKAEKHQVIPQLKSVLVNADENLQRKNHERAKRIIEGSVSENSAIKLDKKQKGINRSIEIFENQNSFLGKEAGQGSIKHRQLKTPEKSDAKEPVTKDAVQQKLKLKHRSSEDANMLQAEQKQVTAQTESRNSERLTARYQQKSQQDNGLHQLHMFRKSGIQEENHYTRKREEQNIRSNYQAKTVDGSPVRSATTQDGSPVRSKVLLKTMHNSKRLNKKNPPVNQAAVSRDNFKENNDERPQKEQTDSRHVEKNVGDESATNVSINMDHNATQSGLAPQIQMEKHMMLPLNQKKPIHVLATGKKAEITQKFRGQTPRKINEKVNKRSGTLKNLETPTKNQNKVTQESRQRTQETDTETKGSEQQSSVTCKEKDESMEEFKSEGIVQTLSTDEQEHFETAVITAPSSSQNDECSSLEVALPLYANDSSKDIAQKVQPSSEEKSLETLPDSLTGSNERSHPRFQGQKKALISWKQEPLTENEKKLKETLITSPLFLNTAEALFRLNIPVGILHESDQIYQEKATKFTIDCSYEVMNRKGRRQEQVQPCFKVSFCNTTVSSLDNLIKQLYKDFEVLKYYGGNEHDDNDDAETLLKMLERDIHNTHPHLNCMWDFGWNEVMFAFDGTNDIIKDVERQVLDELIGEITME</sequence>
<feature type="compositionally biased region" description="Basic and acidic residues" evidence="1">
    <location>
        <begin position="647"/>
        <end position="672"/>
    </location>
</feature>
<evidence type="ECO:0000256" key="1">
    <source>
        <dbReference type="SAM" id="MobiDB-lite"/>
    </source>
</evidence>
<feature type="compositionally biased region" description="Polar residues" evidence="1">
    <location>
        <begin position="742"/>
        <end position="760"/>
    </location>
</feature>
<accession>A0AAD8IT71</accession>
<reference evidence="2" key="1">
    <citation type="submission" date="2023-02" db="EMBL/GenBank/DDBJ databases">
        <title>Genome of toxic invasive species Heracleum sosnowskyi carries increased number of genes despite the absence of recent whole-genome duplications.</title>
        <authorList>
            <person name="Schelkunov M."/>
            <person name="Shtratnikova V."/>
            <person name="Makarenko M."/>
            <person name="Klepikova A."/>
            <person name="Omelchenko D."/>
            <person name="Novikova G."/>
            <person name="Obukhova E."/>
            <person name="Bogdanov V."/>
            <person name="Penin A."/>
            <person name="Logacheva M."/>
        </authorList>
    </citation>
    <scope>NUCLEOTIDE SEQUENCE</scope>
    <source>
        <strain evidence="2">Hsosn_3</strain>
        <tissue evidence="2">Leaf</tissue>
    </source>
</reference>
<dbReference type="PANTHER" id="PTHR34282">
    <property type="entry name" value="OS01G0228800 PROTEIN-RELATED"/>
    <property type="match status" value="1"/>
</dbReference>
<feature type="compositionally biased region" description="Polar residues" evidence="1">
    <location>
        <begin position="306"/>
        <end position="315"/>
    </location>
</feature>
<feature type="region of interest" description="Disordered" evidence="1">
    <location>
        <begin position="846"/>
        <end position="877"/>
    </location>
</feature>
<protein>
    <submittedName>
        <fullName evidence="2">Histone-lysine N-methyltransferase, H3 lysine-79 specific</fullName>
    </submittedName>
</protein>
<feature type="compositionally biased region" description="Basic and acidic residues" evidence="1">
    <location>
        <begin position="785"/>
        <end position="794"/>
    </location>
</feature>
<feature type="compositionally biased region" description="Basic and acidic residues" evidence="1">
    <location>
        <begin position="576"/>
        <end position="591"/>
    </location>
</feature>
<name>A0AAD8IT71_9APIA</name>
<feature type="region of interest" description="Disordered" evidence="1">
    <location>
        <begin position="22"/>
        <end position="79"/>
    </location>
</feature>
<reference evidence="2" key="2">
    <citation type="submission" date="2023-05" db="EMBL/GenBank/DDBJ databases">
        <authorList>
            <person name="Schelkunov M.I."/>
        </authorList>
    </citation>
    <scope>NUCLEOTIDE SEQUENCE</scope>
    <source>
        <strain evidence="2">Hsosn_3</strain>
        <tissue evidence="2">Leaf</tissue>
    </source>
</reference>
<evidence type="ECO:0000313" key="2">
    <source>
        <dbReference type="EMBL" id="KAK1391415.1"/>
    </source>
</evidence>
<comment type="caution">
    <text evidence="2">The sequence shown here is derived from an EMBL/GenBank/DDBJ whole genome shotgun (WGS) entry which is preliminary data.</text>
</comment>
<feature type="compositionally biased region" description="Basic and acidic residues" evidence="1">
    <location>
        <begin position="761"/>
        <end position="776"/>
    </location>
</feature>
<evidence type="ECO:0000313" key="3">
    <source>
        <dbReference type="Proteomes" id="UP001237642"/>
    </source>
</evidence>
<keyword evidence="3" id="KW-1185">Reference proteome</keyword>
<feature type="compositionally biased region" description="Polar residues" evidence="1">
    <location>
        <begin position="555"/>
        <end position="565"/>
    </location>
</feature>
<dbReference type="EMBL" id="JAUIZM010000003">
    <property type="protein sequence ID" value="KAK1391415.1"/>
    <property type="molecule type" value="Genomic_DNA"/>
</dbReference>
<feature type="compositionally biased region" description="Polar residues" evidence="1">
    <location>
        <begin position="534"/>
        <end position="546"/>
    </location>
</feature>
<feature type="compositionally biased region" description="Polar residues" evidence="1">
    <location>
        <begin position="263"/>
        <end position="276"/>
    </location>
</feature>
<feature type="region of interest" description="Disordered" evidence="1">
    <location>
        <begin position="488"/>
        <end position="687"/>
    </location>
</feature>
<feature type="region of interest" description="Disordered" evidence="1">
    <location>
        <begin position="730"/>
        <end position="794"/>
    </location>
</feature>
<dbReference type="Proteomes" id="UP001237642">
    <property type="component" value="Unassembled WGS sequence"/>
</dbReference>
<feature type="region of interest" description="Disordered" evidence="1">
    <location>
        <begin position="232"/>
        <end position="334"/>
    </location>
</feature>
<feature type="compositionally biased region" description="Polar residues" evidence="1">
    <location>
        <begin position="36"/>
        <end position="47"/>
    </location>
</feature>
<feature type="compositionally biased region" description="Basic and acidic residues" evidence="1">
    <location>
        <begin position="500"/>
        <end position="512"/>
    </location>
</feature>
<gene>
    <name evidence="2" type="ORF">POM88_010471</name>
</gene>
<organism evidence="2 3">
    <name type="scientific">Heracleum sosnowskyi</name>
    <dbReference type="NCBI Taxonomy" id="360622"/>
    <lineage>
        <taxon>Eukaryota</taxon>
        <taxon>Viridiplantae</taxon>
        <taxon>Streptophyta</taxon>
        <taxon>Embryophyta</taxon>
        <taxon>Tracheophyta</taxon>
        <taxon>Spermatophyta</taxon>
        <taxon>Magnoliopsida</taxon>
        <taxon>eudicotyledons</taxon>
        <taxon>Gunneridae</taxon>
        <taxon>Pentapetalae</taxon>
        <taxon>asterids</taxon>
        <taxon>campanulids</taxon>
        <taxon>Apiales</taxon>
        <taxon>Apiaceae</taxon>
        <taxon>Apioideae</taxon>
        <taxon>apioid superclade</taxon>
        <taxon>Tordylieae</taxon>
        <taxon>Tordyliinae</taxon>
        <taxon>Heracleum</taxon>
    </lineage>
</organism>
<feature type="compositionally biased region" description="Low complexity" evidence="1">
    <location>
        <begin position="286"/>
        <end position="298"/>
    </location>
</feature>
<dbReference type="AlphaFoldDB" id="A0AAD8IT71"/>
<feature type="compositionally biased region" description="Polar residues" evidence="1">
    <location>
        <begin position="70"/>
        <end position="79"/>
    </location>
</feature>